<proteinExistence type="inferred from homology"/>
<feature type="transmembrane region" description="Helical" evidence="6">
    <location>
        <begin position="71"/>
        <end position="92"/>
    </location>
</feature>
<sequence>MKKGKGYFYFLGAVAGALNGLFGSGGGTVVVPMLQGADIESKKCHATSIAIILPLSFFSALFLMNGLDFNWGTAFSYLPLGIVGAVIGAFLLKKIPNGLLRRIFGGIIIFSAVRLWLK</sequence>
<feature type="transmembrane region" description="Helical" evidence="6">
    <location>
        <begin position="6"/>
        <end position="34"/>
    </location>
</feature>
<evidence type="ECO:0000256" key="3">
    <source>
        <dbReference type="ARBA" id="ARBA00022692"/>
    </source>
</evidence>
<keyword evidence="5 6" id="KW-0472">Membrane</keyword>
<keyword evidence="6" id="KW-1003">Cell membrane</keyword>
<evidence type="ECO:0000256" key="1">
    <source>
        <dbReference type="ARBA" id="ARBA00004141"/>
    </source>
</evidence>
<comment type="caution">
    <text evidence="7">The sequence shown here is derived from an EMBL/GenBank/DDBJ whole genome shotgun (WGS) entry which is preliminary data.</text>
</comment>
<dbReference type="GO" id="GO:0005886">
    <property type="term" value="C:plasma membrane"/>
    <property type="evidence" value="ECO:0007669"/>
    <property type="project" value="UniProtKB-SubCell"/>
</dbReference>
<dbReference type="Pfam" id="PF01925">
    <property type="entry name" value="TauE"/>
    <property type="match status" value="1"/>
</dbReference>
<dbReference type="EMBL" id="JACRSV010000002">
    <property type="protein sequence ID" value="MBC8559816.1"/>
    <property type="molecule type" value="Genomic_DNA"/>
</dbReference>
<protein>
    <recommendedName>
        <fullName evidence="6">Probable membrane transporter protein</fullName>
    </recommendedName>
</protein>
<evidence type="ECO:0000313" key="7">
    <source>
        <dbReference type="EMBL" id="MBC8559816.1"/>
    </source>
</evidence>
<dbReference type="InterPro" id="IPR051598">
    <property type="entry name" value="TSUP/Inactive_protease-like"/>
</dbReference>
<organism evidence="7 8">
    <name type="scientific">Fumia xinanensis</name>
    <dbReference type="NCBI Taxonomy" id="2763659"/>
    <lineage>
        <taxon>Bacteria</taxon>
        <taxon>Bacillati</taxon>
        <taxon>Bacillota</taxon>
        <taxon>Clostridia</taxon>
        <taxon>Eubacteriales</taxon>
        <taxon>Oscillospiraceae</taxon>
        <taxon>Fumia</taxon>
    </lineage>
</organism>
<evidence type="ECO:0000313" key="8">
    <source>
        <dbReference type="Proteomes" id="UP000610760"/>
    </source>
</evidence>
<dbReference type="InterPro" id="IPR002781">
    <property type="entry name" value="TM_pro_TauE-like"/>
</dbReference>
<dbReference type="AlphaFoldDB" id="A0A926I7E0"/>
<evidence type="ECO:0000256" key="2">
    <source>
        <dbReference type="ARBA" id="ARBA00009142"/>
    </source>
</evidence>
<gene>
    <name evidence="7" type="ORF">H8710_07000</name>
</gene>
<evidence type="ECO:0000256" key="6">
    <source>
        <dbReference type="RuleBase" id="RU363041"/>
    </source>
</evidence>
<name>A0A926I7E0_9FIRM</name>
<dbReference type="Proteomes" id="UP000610760">
    <property type="component" value="Unassembled WGS sequence"/>
</dbReference>
<dbReference type="RefSeq" id="WP_249294798.1">
    <property type="nucleotide sequence ID" value="NZ_JACRSV010000002.1"/>
</dbReference>
<dbReference type="PANTHER" id="PTHR43701:SF2">
    <property type="entry name" value="MEMBRANE TRANSPORTER PROTEIN YJNA-RELATED"/>
    <property type="match status" value="1"/>
</dbReference>
<feature type="transmembrane region" description="Helical" evidence="6">
    <location>
        <begin position="99"/>
        <end position="117"/>
    </location>
</feature>
<dbReference type="PANTHER" id="PTHR43701">
    <property type="entry name" value="MEMBRANE TRANSPORTER PROTEIN MJ0441-RELATED"/>
    <property type="match status" value="1"/>
</dbReference>
<evidence type="ECO:0000256" key="4">
    <source>
        <dbReference type="ARBA" id="ARBA00022989"/>
    </source>
</evidence>
<feature type="transmembrane region" description="Helical" evidence="6">
    <location>
        <begin position="46"/>
        <end position="65"/>
    </location>
</feature>
<evidence type="ECO:0000256" key="5">
    <source>
        <dbReference type="ARBA" id="ARBA00023136"/>
    </source>
</evidence>
<keyword evidence="4 6" id="KW-1133">Transmembrane helix</keyword>
<comment type="similarity">
    <text evidence="2 6">Belongs to the 4-toluene sulfonate uptake permease (TSUP) (TC 2.A.102) family.</text>
</comment>
<reference evidence="7" key="1">
    <citation type="submission" date="2020-08" db="EMBL/GenBank/DDBJ databases">
        <title>Genome public.</title>
        <authorList>
            <person name="Liu C."/>
            <person name="Sun Q."/>
        </authorList>
    </citation>
    <scope>NUCLEOTIDE SEQUENCE</scope>
    <source>
        <strain evidence="7">NSJ-33</strain>
    </source>
</reference>
<keyword evidence="3 6" id="KW-0812">Transmembrane</keyword>
<keyword evidence="8" id="KW-1185">Reference proteome</keyword>
<accession>A0A926I7E0</accession>
<comment type="subcellular location">
    <subcellularLocation>
        <location evidence="6">Cell membrane</location>
        <topology evidence="6">Multi-pass membrane protein</topology>
    </subcellularLocation>
    <subcellularLocation>
        <location evidence="1">Membrane</location>
        <topology evidence="1">Multi-pass membrane protein</topology>
    </subcellularLocation>
</comment>